<dbReference type="EMBL" id="NJHN03000054">
    <property type="protein sequence ID" value="KAH9419996.1"/>
    <property type="molecule type" value="Genomic_DNA"/>
</dbReference>
<name>A0ABQ8JCB6_DERPT</name>
<feature type="compositionally biased region" description="Polar residues" evidence="2">
    <location>
        <begin position="1861"/>
        <end position="1872"/>
    </location>
</feature>
<feature type="region of interest" description="Disordered" evidence="2">
    <location>
        <begin position="736"/>
        <end position="768"/>
    </location>
</feature>
<accession>A0ABQ8JCB6</accession>
<feature type="compositionally biased region" description="Basic and acidic residues" evidence="2">
    <location>
        <begin position="89"/>
        <end position="98"/>
    </location>
</feature>
<reference evidence="4 5" key="1">
    <citation type="journal article" date="2018" name="J. Allergy Clin. Immunol.">
        <title>High-quality assembly of Dermatophagoides pteronyssinus genome and transcriptome reveals a wide range of novel allergens.</title>
        <authorList>
            <person name="Liu X.Y."/>
            <person name="Yang K.Y."/>
            <person name="Wang M.Q."/>
            <person name="Kwok J.S."/>
            <person name="Zeng X."/>
            <person name="Yang Z."/>
            <person name="Xiao X.J."/>
            <person name="Lau C.P."/>
            <person name="Li Y."/>
            <person name="Huang Z.M."/>
            <person name="Ba J.G."/>
            <person name="Yim A.K."/>
            <person name="Ouyang C.Y."/>
            <person name="Ngai S.M."/>
            <person name="Chan T.F."/>
            <person name="Leung E.L."/>
            <person name="Liu L."/>
            <person name="Liu Z.G."/>
            <person name="Tsui S.K."/>
        </authorList>
    </citation>
    <scope>NUCLEOTIDE SEQUENCE [LARGE SCALE GENOMIC DNA]</scope>
    <source>
        <strain evidence="4">Derp</strain>
    </source>
</reference>
<feature type="region of interest" description="Disordered" evidence="2">
    <location>
        <begin position="205"/>
        <end position="287"/>
    </location>
</feature>
<dbReference type="Pfam" id="PF00626">
    <property type="entry name" value="Gelsolin"/>
    <property type="match status" value="1"/>
</dbReference>
<dbReference type="Gene3D" id="3.40.20.10">
    <property type="entry name" value="Severin"/>
    <property type="match status" value="5"/>
</dbReference>
<sequence length="2055" mass="231586">MNRIQMINNEMNKKSSQQSKNDNNIQNRRWNYANTNAIRTLERQQQQQQKSSQIIESSISNEPNKKMSTINSDSLKNNDNDNDDDDDVGDHNNRKEIIDNNSDNSECHQEISNEPIEEISPSSSSSSSSFSLKDGENNDNSGSSEIIMKNVLLPNNDENTDSSSTSSPAFYTITKPTMLTNFSFDSSATTMNTNLRPILKRKDSLDKSTVLKNQPDPNLPPPILKKRDSSALNIDGNIISSTGNDSSSSTLSSSMNSNNDVATLCLQQPPPPSILKNRQQQPRGSYSFDETLNINTDVIGSTSDDPLQPHYHQQQPYHLKPILKKKSWSTESGPDHFGHSTIGSNSNNDHQVKGILKSSSIDRSPPQQSSPTGSSLLTATKNSSNFDERDPGTTVSYLYSHSTTNEQSTTTTSFSSNKFFSPSNNLSTAGLKSILKSSSSSTVASRQNRLRSTSLSPTASTDSLSLLSSNTDESEESSSSLVINNNRKSAFRKRASLDGNLIVNTIGGNDESSSKPLFRLFNKNKNDEISVINQATIQSSSSSSSMATETIIKPILKSNLRSDNSGNNCQNQQHQCLNDNESVQSTCLDSNDIDDNSMSSSSSSSSLAATSLMEMIHTLPDNNDINNDNNNEQSSSTMRIMSTTASSSPTTATATTSMDTVIALRFQASPTSSSRINSSNINNKIVRKVRPKSCFVIGVADDNHHNDGNIDDDGGGSTTISISERLAKLKQNGEYGWRQRIIPRDQQQSSSSSSSTTTTKSMLKSTNSLKSDTKEIKIANRLSALMDSQSQWRARVPEKDAKKFTVASKLSTTNTNNTPTNDKSNDNDGMDKVVLRETPKRHGLRGSTLSEKKLGAISLKLNTVLGKDKNPFSSPSQRSPISKTKSNNNDDGNGNNNQTSSLEQSTNATNEISQPETIMILKPDDEESFGSFFGFDSNRMNELLKPSSPALSTTTPLDNDKEQQSYSLSTLDTTTSTIKLLTERKLSRIQAPKQRRQTSAKNPAKLLAQTPITVDSLSESKKTRVQAPRRRRQATGKNPLARASIAIDSYQTSSSTTISSSGVTNGTIHMDDDSKISSSSPISSTPRTPSTPITKDDSRFALSALAGLASVEDFKSVANKLRSNNSVVRNDSWRTFDLKNSLQSKMLILIKGRRKAHTRLIEPRWQSLNQMDSFILVTKDKIIAYIGRYSNIIERTKCMEISDLIRKRKDLCFRSSSNGVTLIDCQNDLNLSNNSILMDRLMPLLQELNFNIENDVDQFEKFIGSTILNLDLDEDDEFYEEFINHSNIVYQVVFDEKSDAEKAQLRPLENNCGRQPRHAILQPDKALVFDFGSEMYIWLGKSVSNIIRKKAVEAAKDYWYQGYDYTEFDCCPLGNNITIKSDRRPDWAWFIRVNQNMEPILFKDKFFNWPAFTLTRPEKKYQSRKSSLSSSTTITTNNDDAKKHKCCKKDLSAELNLFPVDVEKDMIQNVPQQQELILECVSLGRGAGDTIHDEDGLPVKVITLDVQCFVIDECGDRVELNEMDKNFLCSSESYYIRWKYRLTRISRCLKTGGESRYSVEQHGGRDRVCYFVWQGKDTRNTQRGITALNAIEKLRVEGASQTYVEHGQEDPIFLRIFQGSLVIQNGKRKQTNNCGSYRMFMLKDTLPEEQFMIELECSFRNLRSRISYAFVNPGHSSKIYLWHGCKTNESERLKIRTFFDTNILKHRSQEFGFPVDDLINDYHLIDLDEGRETREFMNIFQQQQQILSPDSTLTRRQSKSNLHRDVYFSLIDDNRHYCFTPRLFHFRTSSDRIFESIEIISSYYPPKSARATIHISYPFVQDDIYGRAKTRPTFFLFDAEYEVYLWESKYPFFISSNQTTMKNEHQQNQNKSPVDDDDDDGGGDERRQQMPKMIDIEEEIQSECNMTTGFAAQLWLAERKCALETTLAYCHAKNPAEPPKSYVISAGLEPDSFCGLFPTWTYYDNVAKLHIQDGRKPGEQILVQEVLSQMEDINQSTYSYEELKRRPLPEGINILCLESYLDDEEFEKVFSMNREEFCSLPTWKQKLIKQEKELF</sequence>
<evidence type="ECO:0000313" key="5">
    <source>
        <dbReference type="Proteomes" id="UP000887458"/>
    </source>
</evidence>
<feature type="compositionally biased region" description="Low complexity" evidence="2">
    <location>
        <begin position="112"/>
        <end position="131"/>
    </location>
</feature>
<feature type="compositionally biased region" description="Low complexity" evidence="2">
    <location>
        <begin position="452"/>
        <end position="481"/>
    </location>
</feature>
<reference evidence="4 5" key="2">
    <citation type="journal article" date="2022" name="Mol. Biol. Evol.">
        <title>Comparative Genomics Reveals Insights into the Divergent Evolution of Astigmatic Mites and Household Pest Adaptations.</title>
        <authorList>
            <person name="Xiong Q."/>
            <person name="Wan A.T."/>
            <person name="Liu X."/>
            <person name="Fung C.S."/>
            <person name="Xiao X."/>
            <person name="Malainual N."/>
            <person name="Hou J."/>
            <person name="Wang L."/>
            <person name="Wang M."/>
            <person name="Yang K.Y."/>
            <person name="Cui Y."/>
            <person name="Leung E.L."/>
            <person name="Nong W."/>
            <person name="Shin S.K."/>
            <person name="Au S.W."/>
            <person name="Jeong K.Y."/>
            <person name="Chew F.T."/>
            <person name="Hui J.H."/>
            <person name="Leung T.F."/>
            <person name="Tungtrongchitr A."/>
            <person name="Zhong N."/>
            <person name="Liu Z."/>
            <person name="Tsui S.K."/>
        </authorList>
    </citation>
    <scope>NUCLEOTIDE SEQUENCE [LARGE SCALE GENOMIC DNA]</scope>
    <source>
        <strain evidence="4">Derp</strain>
    </source>
</reference>
<feature type="region of interest" description="Disordered" evidence="2">
    <location>
        <begin position="438"/>
        <end position="481"/>
    </location>
</feature>
<dbReference type="InterPro" id="IPR036886">
    <property type="entry name" value="Villin_headpiece_dom_sf"/>
</dbReference>
<feature type="region of interest" description="Disordered" evidence="2">
    <location>
        <begin position="327"/>
        <end position="396"/>
    </location>
</feature>
<dbReference type="Gene3D" id="1.10.950.10">
    <property type="entry name" value="Villin headpiece domain"/>
    <property type="match status" value="1"/>
</dbReference>
<feature type="region of interest" description="Disordered" evidence="2">
    <location>
        <begin position="41"/>
        <end position="143"/>
    </location>
</feature>
<feature type="compositionally biased region" description="Polar residues" evidence="2">
    <location>
        <begin position="66"/>
        <end position="75"/>
    </location>
</feature>
<protein>
    <recommendedName>
        <fullName evidence="3">HP domain-containing protein</fullName>
    </recommendedName>
</protein>
<dbReference type="InterPro" id="IPR029006">
    <property type="entry name" value="ADF-H/Gelsolin-like_dom_sf"/>
</dbReference>
<organism evidence="4 5">
    <name type="scientific">Dermatophagoides pteronyssinus</name>
    <name type="common">European house dust mite</name>
    <dbReference type="NCBI Taxonomy" id="6956"/>
    <lineage>
        <taxon>Eukaryota</taxon>
        <taxon>Metazoa</taxon>
        <taxon>Ecdysozoa</taxon>
        <taxon>Arthropoda</taxon>
        <taxon>Chelicerata</taxon>
        <taxon>Arachnida</taxon>
        <taxon>Acari</taxon>
        <taxon>Acariformes</taxon>
        <taxon>Sarcoptiformes</taxon>
        <taxon>Astigmata</taxon>
        <taxon>Psoroptidia</taxon>
        <taxon>Analgoidea</taxon>
        <taxon>Pyroglyphidae</taxon>
        <taxon>Dermatophagoidinae</taxon>
        <taxon>Dermatophagoides</taxon>
    </lineage>
</organism>
<dbReference type="InterPro" id="IPR007123">
    <property type="entry name" value="Gelsolin-like_dom"/>
</dbReference>
<dbReference type="PANTHER" id="PTHR11977">
    <property type="entry name" value="VILLIN"/>
    <property type="match status" value="1"/>
</dbReference>
<keyword evidence="5" id="KW-1185">Reference proteome</keyword>
<feature type="compositionally biased region" description="Low complexity" evidence="2">
    <location>
        <begin position="1052"/>
        <end position="1068"/>
    </location>
</feature>
<feature type="region of interest" description="Disordered" evidence="2">
    <location>
        <begin position="987"/>
        <end position="1095"/>
    </location>
</feature>
<proteinExistence type="inferred from homology"/>
<evidence type="ECO:0000256" key="1">
    <source>
        <dbReference type="ARBA" id="ARBA00008418"/>
    </source>
</evidence>
<feature type="region of interest" description="Disordered" evidence="2">
    <location>
        <begin position="866"/>
        <end position="915"/>
    </location>
</feature>
<feature type="region of interest" description="Disordered" evidence="2">
    <location>
        <begin position="806"/>
        <end position="830"/>
    </location>
</feature>
<feature type="domain" description="HP" evidence="3">
    <location>
        <begin position="1992"/>
        <end position="2055"/>
    </location>
</feature>
<feature type="region of interest" description="Disordered" evidence="2">
    <location>
        <begin position="944"/>
        <end position="969"/>
    </location>
</feature>
<feature type="compositionally biased region" description="Low complexity" evidence="2">
    <location>
        <begin position="364"/>
        <end position="378"/>
    </location>
</feature>
<feature type="region of interest" description="Disordered" evidence="2">
    <location>
        <begin position="1"/>
        <end position="26"/>
    </location>
</feature>
<evidence type="ECO:0000313" key="4">
    <source>
        <dbReference type="EMBL" id="KAH9419996.1"/>
    </source>
</evidence>
<feature type="compositionally biased region" description="Polar residues" evidence="2">
    <location>
        <begin position="276"/>
        <end position="287"/>
    </location>
</feature>
<dbReference type="SUPFAM" id="SSF55753">
    <property type="entry name" value="Actin depolymerizing proteins"/>
    <property type="match status" value="4"/>
</dbReference>
<feature type="region of interest" description="Disordered" evidence="2">
    <location>
        <begin position="587"/>
        <end position="607"/>
    </location>
</feature>
<dbReference type="PANTHER" id="PTHR11977:SF45">
    <property type="entry name" value="SUPERVILLIN"/>
    <property type="match status" value="1"/>
</dbReference>
<comment type="similarity">
    <text evidence="1">Belongs to the villin/gelsolin family.</text>
</comment>
<dbReference type="SUPFAM" id="SSF47050">
    <property type="entry name" value="VHP, Villin headpiece domain"/>
    <property type="match status" value="1"/>
</dbReference>
<feature type="compositionally biased region" description="Polar residues" evidence="2">
    <location>
        <begin position="442"/>
        <end position="451"/>
    </location>
</feature>
<dbReference type="PROSITE" id="PS51089">
    <property type="entry name" value="HP"/>
    <property type="match status" value="1"/>
</dbReference>
<dbReference type="Proteomes" id="UP000887458">
    <property type="component" value="Unassembled WGS sequence"/>
</dbReference>
<feature type="compositionally biased region" description="Low complexity" evidence="2">
    <location>
        <begin position="887"/>
        <end position="897"/>
    </location>
</feature>
<feature type="compositionally biased region" description="Polar residues" evidence="2">
    <location>
        <begin position="898"/>
        <end position="915"/>
    </location>
</feature>
<feature type="compositionally biased region" description="Low complexity" evidence="2">
    <location>
        <begin position="749"/>
        <end position="768"/>
    </location>
</feature>
<feature type="compositionally biased region" description="Low complexity" evidence="2">
    <location>
        <begin position="236"/>
        <end position="260"/>
    </location>
</feature>
<gene>
    <name evidence="4" type="ORF">DERP_001829</name>
</gene>
<dbReference type="Pfam" id="PF02209">
    <property type="entry name" value="VHP"/>
    <property type="match status" value="1"/>
</dbReference>
<feature type="compositionally biased region" description="Low complexity" evidence="2">
    <location>
        <begin position="596"/>
        <end position="606"/>
    </location>
</feature>
<feature type="compositionally biased region" description="Low complexity" evidence="2">
    <location>
        <begin position="812"/>
        <end position="822"/>
    </location>
</feature>
<evidence type="ECO:0000259" key="3">
    <source>
        <dbReference type="PROSITE" id="PS51089"/>
    </source>
</evidence>
<evidence type="ECO:0000256" key="2">
    <source>
        <dbReference type="SAM" id="MobiDB-lite"/>
    </source>
</evidence>
<feature type="compositionally biased region" description="Basic residues" evidence="2">
    <location>
        <begin position="1023"/>
        <end position="1034"/>
    </location>
</feature>
<feature type="compositionally biased region" description="Low complexity" evidence="2">
    <location>
        <begin position="1076"/>
        <end position="1093"/>
    </location>
</feature>
<dbReference type="InterPro" id="IPR003128">
    <property type="entry name" value="Villin_headpiece"/>
</dbReference>
<comment type="caution">
    <text evidence="4">The sequence shown here is derived from an EMBL/GenBank/DDBJ whole genome shotgun (WGS) entry which is preliminary data.</text>
</comment>
<feature type="compositionally biased region" description="Polar residues" evidence="2">
    <location>
        <begin position="871"/>
        <end position="886"/>
    </location>
</feature>
<feature type="compositionally biased region" description="Low complexity" evidence="2">
    <location>
        <begin position="44"/>
        <end position="60"/>
    </location>
</feature>
<feature type="region of interest" description="Disordered" evidence="2">
    <location>
        <begin position="1861"/>
        <end position="1887"/>
    </location>
</feature>
<dbReference type="InterPro" id="IPR007122">
    <property type="entry name" value="Villin/Gelsolin"/>
</dbReference>
<dbReference type="SMART" id="SM00153">
    <property type="entry name" value="VHP"/>
    <property type="match status" value="1"/>
</dbReference>